<dbReference type="InterPro" id="IPR015943">
    <property type="entry name" value="WD40/YVTN_repeat-like_dom_sf"/>
</dbReference>
<evidence type="ECO:0000256" key="2">
    <source>
        <dbReference type="PROSITE-ProRule" id="PRU00221"/>
    </source>
</evidence>
<dbReference type="InterPro" id="IPR036322">
    <property type="entry name" value="WD40_repeat_dom_sf"/>
</dbReference>
<dbReference type="InterPro" id="IPR001005">
    <property type="entry name" value="SANT/Myb"/>
</dbReference>
<evidence type="ECO:0000256" key="1">
    <source>
        <dbReference type="ARBA" id="ARBA00009890"/>
    </source>
</evidence>
<organism evidence="6 7">
    <name type="scientific">Cercospora zeae-maydis SCOH1-5</name>
    <dbReference type="NCBI Taxonomy" id="717836"/>
    <lineage>
        <taxon>Eukaryota</taxon>
        <taxon>Fungi</taxon>
        <taxon>Dikarya</taxon>
        <taxon>Ascomycota</taxon>
        <taxon>Pezizomycotina</taxon>
        <taxon>Dothideomycetes</taxon>
        <taxon>Dothideomycetidae</taxon>
        <taxon>Mycosphaerellales</taxon>
        <taxon>Mycosphaerellaceae</taxon>
        <taxon>Cercospora</taxon>
    </lineage>
</organism>
<protein>
    <recommendedName>
        <fullName evidence="5">Myb-like domain-containing protein</fullName>
    </recommendedName>
</protein>
<dbReference type="GO" id="GO:0032956">
    <property type="term" value="P:regulation of actin cytoskeleton organization"/>
    <property type="evidence" value="ECO:0007669"/>
    <property type="project" value="TreeGrafter"/>
</dbReference>
<accession>A0A6A6FIU6</accession>
<evidence type="ECO:0000313" key="6">
    <source>
        <dbReference type="EMBL" id="KAF2213337.1"/>
    </source>
</evidence>
<keyword evidence="7" id="KW-1185">Reference proteome</keyword>
<proteinExistence type="inferred from homology"/>
<dbReference type="AlphaFoldDB" id="A0A6A6FIU6"/>
<feature type="compositionally biased region" description="Low complexity" evidence="4">
    <location>
        <begin position="27"/>
        <end position="38"/>
    </location>
</feature>
<dbReference type="SMART" id="SM00320">
    <property type="entry name" value="WD40"/>
    <property type="match status" value="6"/>
</dbReference>
<feature type="compositionally biased region" description="Polar residues" evidence="4">
    <location>
        <begin position="16"/>
        <end position="26"/>
    </location>
</feature>
<comment type="similarity">
    <text evidence="1">Belongs to the WD repeat LST8 family.</text>
</comment>
<dbReference type="GO" id="GO:0031931">
    <property type="term" value="C:TORC1 complex"/>
    <property type="evidence" value="ECO:0007669"/>
    <property type="project" value="InterPro"/>
</dbReference>
<feature type="coiled-coil region" evidence="3">
    <location>
        <begin position="717"/>
        <end position="801"/>
    </location>
</feature>
<dbReference type="GO" id="GO:0031929">
    <property type="term" value="P:TOR signaling"/>
    <property type="evidence" value="ECO:0007669"/>
    <property type="project" value="InterPro"/>
</dbReference>
<dbReference type="SUPFAM" id="SSF50978">
    <property type="entry name" value="WD40 repeat-like"/>
    <property type="match status" value="1"/>
</dbReference>
<dbReference type="PANTHER" id="PTHR19842">
    <property type="entry name" value="G BETA-LIKE PROTEIN GBL"/>
    <property type="match status" value="1"/>
</dbReference>
<gene>
    <name evidence="6" type="ORF">CERZMDRAFT_39904</name>
</gene>
<feature type="domain" description="Myb-like" evidence="5">
    <location>
        <begin position="39"/>
        <end position="87"/>
    </location>
</feature>
<dbReference type="EMBL" id="ML992671">
    <property type="protein sequence ID" value="KAF2213337.1"/>
    <property type="molecule type" value="Genomic_DNA"/>
</dbReference>
<reference evidence="6" key="1">
    <citation type="journal article" date="2020" name="Stud. Mycol.">
        <title>101 Dothideomycetes genomes: a test case for predicting lifestyles and emergence of pathogens.</title>
        <authorList>
            <person name="Haridas S."/>
            <person name="Albert R."/>
            <person name="Binder M."/>
            <person name="Bloem J."/>
            <person name="Labutti K."/>
            <person name="Salamov A."/>
            <person name="Andreopoulos B."/>
            <person name="Baker S."/>
            <person name="Barry K."/>
            <person name="Bills G."/>
            <person name="Bluhm B."/>
            <person name="Cannon C."/>
            <person name="Castanera R."/>
            <person name="Culley D."/>
            <person name="Daum C."/>
            <person name="Ezra D."/>
            <person name="Gonzalez J."/>
            <person name="Henrissat B."/>
            <person name="Kuo A."/>
            <person name="Liang C."/>
            <person name="Lipzen A."/>
            <person name="Lutzoni F."/>
            <person name="Magnuson J."/>
            <person name="Mondo S."/>
            <person name="Nolan M."/>
            <person name="Ohm R."/>
            <person name="Pangilinan J."/>
            <person name="Park H.-J."/>
            <person name="Ramirez L."/>
            <person name="Alfaro M."/>
            <person name="Sun H."/>
            <person name="Tritt A."/>
            <person name="Yoshinaga Y."/>
            <person name="Zwiers L.-H."/>
            <person name="Turgeon B."/>
            <person name="Goodwin S."/>
            <person name="Spatafora J."/>
            <person name="Crous P."/>
            <person name="Grigoriev I."/>
        </authorList>
    </citation>
    <scope>NUCLEOTIDE SEQUENCE</scope>
    <source>
        <strain evidence="6">SCOH1-5</strain>
    </source>
</reference>
<evidence type="ECO:0000313" key="7">
    <source>
        <dbReference type="Proteomes" id="UP000799539"/>
    </source>
</evidence>
<feature type="repeat" description="WD" evidence="2">
    <location>
        <begin position="574"/>
        <end position="599"/>
    </location>
</feature>
<dbReference type="Proteomes" id="UP000799539">
    <property type="component" value="Unassembled WGS sequence"/>
</dbReference>
<dbReference type="Pfam" id="PF00400">
    <property type="entry name" value="WD40"/>
    <property type="match status" value="2"/>
</dbReference>
<evidence type="ECO:0000259" key="5">
    <source>
        <dbReference type="SMART" id="SM00717"/>
    </source>
</evidence>
<keyword evidence="2" id="KW-0853">WD repeat</keyword>
<dbReference type="PROSITE" id="PS50082">
    <property type="entry name" value="WD_REPEATS_2"/>
    <property type="match status" value="2"/>
</dbReference>
<name>A0A6A6FIU6_9PEZI</name>
<dbReference type="GO" id="GO:0031932">
    <property type="term" value="C:TORC2 complex"/>
    <property type="evidence" value="ECO:0007669"/>
    <property type="project" value="InterPro"/>
</dbReference>
<sequence>MKINTTNVVVPVLGATSDTPQTPPADSNTSSSTANASNFGNQYTAEEVALLKKLKEDVGLDWKAMVPYFNGRTAGSLQVYWYTKIRNGGTPRQGAPNLQRNDSAELLPTRAKRARKGASAALDGFVSWADAKNIMRDERHAADADFDDEDAAGEESSTTNHHLLASQDTVFPRSLNRILHQRVLGTGSRAWTSPRSSIPDELKNHVYEDYSLQQYYHGTSGDVVGLSWSANGAFFAAGSVAITDSRSMQYNMSRNLLVGSHANGELQELIEHHVERPVVKAEDNPNSLSAMRQTQDPRLFQTVTATAFSPAPDNECKLFTTGTDKMLRKYSVSPDVRGTRLEASVRHSTSVDLLAIHQHGYIATGSHSASGSIKVFHDVGATIECAWTGSPQRRNLQSTALIYPSSLKWGAAHVHRNYLLAGFSGDEDKLLAGETTLWDIEQQSQIELKGITRNVFDVCWNPRPSSASIIFAVASNSTGIKLGGRGRTAVSCFAPKQPLSAVINWQCPALDINDILICPHDDNLIAAGATDGKVYVWDQRWAGRSQEPLHVLSHGDSLNILPHDREKELTDTGVRFLSWGATSSRLYSGSSDGIVKVWNPYRSADNTFVEDLDAPRQHRSAVMSGAFSPDYRELLIGTENGRINLFTTAGAVMRKPEQFKLHTAPEPIAEDSPFAAAEMLLSTGKIVTRPCGAMPISQAVQGILYDGPFQAPKEAEVRRAERNLDEALSEQAEVACRSRQGHGDSHDPALEKAHIRVRDARAAVEGLQDRLVFVESSRPKAEAFQRDLAKAREERHDLETMAKIRFGDDSGACQHDCAYLPTSEELEDNGRYGLRIPEALKSLGKEALATSRLKGEDEEPNSCYRCLPLSLPAKGAKRELCLVCKLNGMQLTTKCSKCSAPARVETNQMKQPVCEACSFACFRCSSSAEMSSDFTLLRCQSCSLSWEIGALGYELVQEKCAGMMTTRASVASHEQYDDFGTAERERLAGLWDDDEHE</sequence>
<dbReference type="OrthoDB" id="10248252at2759"/>
<dbReference type="InterPro" id="IPR001680">
    <property type="entry name" value="WD40_rpt"/>
</dbReference>
<dbReference type="CDD" id="cd00167">
    <property type="entry name" value="SANT"/>
    <property type="match status" value="1"/>
</dbReference>
<feature type="region of interest" description="Disordered" evidence="4">
    <location>
        <begin position="12"/>
        <end position="38"/>
    </location>
</feature>
<evidence type="ECO:0000256" key="3">
    <source>
        <dbReference type="SAM" id="Coils"/>
    </source>
</evidence>
<evidence type="ECO:0000256" key="4">
    <source>
        <dbReference type="SAM" id="MobiDB-lite"/>
    </source>
</evidence>
<feature type="repeat" description="WD" evidence="2">
    <location>
        <begin position="521"/>
        <end position="538"/>
    </location>
</feature>
<dbReference type="Gene3D" id="2.130.10.10">
    <property type="entry name" value="YVTN repeat-like/Quinoprotein amine dehydrogenase"/>
    <property type="match status" value="1"/>
</dbReference>
<dbReference type="PANTHER" id="PTHR19842:SF2">
    <property type="entry name" value="WD REPEAT PROTEIN (AFU_ORTHOLOGUE AFUA_5G04300)"/>
    <property type="match status" value="1"/>
</dbReference>
<keyword evidence="3" id="KW-0175">Coiled coil</keyword>
<dbReference type="SMART" id="SM00717">
    <property type="entry name" value="SANT"/>
    <property type="match status" value="1"/>
</dbReference>
<dbReference type="InterPro" id="IPR037588">
    <property type="entry name" value="MLST8"/>
</dbReference>